<dbReference type="AlphaFoldDB" id="A0A1B6MCJ5"/>
<proteinExistence type="predicted"/>
<dbReference type="EMBL" id="GEBQ01006368">
    <property type="protein sequence ID" value="JAT33609.1"/>
    <property type="molecule type" value="Transcribed_RNA"/>
</dbReference>
<accession>A0A1B6MCJ5</accession>
<protein>
    <submittedName>
        <fullName evidence="1">Uncharacterized protein</fullName>
    </submittedName>
</protein>
<feature type="non-terminal residue" evidence="1">
    <location>
        <position position="282"/>
    </location>
</feature>
<gene>
    <name evidence="1" type="ORF">g.51025</name>
</gene>
<name>A0A1B6MCJ5_9HEMI</name>
<feature type="non-terminal residue" evidence="1">
    <location>
        <position position="1"/>
    </location>
</feature>
<organism evidence="1">
    <name type="scientific">Graphocephala atropunctata</name>
    <dbReference type="NCBI Taxonomy" id="36148"/>
    <lineage>
        <taxon>Eukaryota</taxon>
        <taxon>Metazoa</taxon>
        <taxon>Ecdysozoa</taxon>
        <taxon>Arthropoda</taxon>
        <taxon>Hexapoda</taxon>
        <taxon>Insecta</taxon>
        <taxon>Pterygota</taxon>
        <taxon>Neoptera</taxon>
        <taxon>Paraneoptera</taxon>
        <taxon>Hemiptera</taxon>
        <taxon>Auchenorrhyncha</taxon>
        <taxon>Membracoidea</taxon>
        <taxon>Cicadellidae</taxon>
        <taxon>Cicadellinae</taxon>
        <taxon>Cicadellini</taxon>
        <taxon>Graphocephala</taxon>
    </lineage>
</organism>
<reference evidence="1" key="1">
    <citation type="submission" date="2015-11" db="EMBL/GenBank/DDBJ databases">
        <title>De novo transcriptome assembly of four potential Pierce s Disease insect vectors from Arizona vineyards.</title>
        <authorList>
            <person name="Tassone E.E."/>
        </authorList>
    </citation>
    <scope>NUCLEOTIDE SEQUENCE</scope>
</reference>
<sequence length="282" mass="30965">CRDVAPLVRLHLMAIATSNVTAEADSMPLHLFCDTKKTASTRHISPRAATAAYTNFSGYIGAMPLDIALAVMQNRDSYDNLGLNERWRYSDLDTTWVMVPLESQNLISPYTVPFISAFLTHRYWYGRVNWNHTFDTIPGLDNSNTYAFPHANLVEIDGPVNVIVVLVDCTSASNTRNVTIGNAQVPVYYGRQNADAGAYAGVDFTAIFDNWFNQANIQAIPYDCAFAWNKLCAMLAVDDTCGRALSAAAELSQGYTWGKAIRQDLDGDLAAGGDTVGLWSLN</sequence>
<evidence type="ECO:0000313" key="1">
    <source>
        <dbReference type="EMBL" id="JAT33609.1"/>
    </source>
</evidence>